<evidence type="ECO:0000256" key="4">
    <source>
        <dbReference type="PIRSR" id="PIRSR623088-2"/>
    </source>
</evidence>
<organism evidence="7 8">
    <name type="scientific">Nezara viridula</name>
    <name type="common">Southern green stink bug</name>
    <name type="synonym">Cimex viridulus</name>
    <dbReference type="NCBI Taxonomy" id="85310"/>
    <lineage>
        <taxon>Eukaryota</taxon>
        <taxon>Metazoa</taxon>
        <taxon>Ecdysozoa</taxon>
        <taxon>Arthropoda</taxon>
        <taxon>Hexapoda</taxon>
        <taxon>Insecta</taxon>
        <taxon>Pterygota</taxon>
        <taxon>Neoptera</taxon>
        <taxon>Paraneoptera</taxon>
        <taxon>Hemiptera</taxon>
        <taxon>Heteroptera</taxon>
        <taxon>Panheteroptera</taxon>
        <taxon>Pentatomomorpha</taxon>
        <taxon>Pentatomoidea</taxon>
        <taxon>Pentatomidae</taxon>
        <taxon>Pentatominae</taxon>
        <taxon>Nezara</taxon>
    </lineage>
</organism>
<evidence type="ECO:0000259" key="6">
    <source>
        <dbReference type="PROSITE" id="PS51845"/>
    </source>
</evidence>
<feature type="domain" description="PDEase" evidence="6">
    <location>
        <begin position="1"/>
        <end position="293"/>
    </location>
</feature>
<name>A0A9P0EE23_NEZVI</name>
<dbReference type="PROSITE" id="PS51845">
    <property type="entry name" value="PDEASE_I_2"/>
    <property type="match status" value="1"/>
</dbReference>
<feature type="binding site" evidence="4">
    <location>
        <begin position="41"/>
        <end position="45"/>
    </location>
    <ligand>
        <name>AMP</name>
        <dbReference type="ChEBI" id="CHEBI:456215"/>
    </ligand>
</feature>
<dbReference type="InterPro" id="IPR023174">
    <property type="entry name" value="PDEase_CS"/>
</dbReference>
<dbReference type="InterPro" id="IPR023088">
    <property type="entry name" value="PDEase"/>
</dbReference>
<dbReference type="InterPro" id="IPR036971">
    <property type="entry name" value="PDEase_catalytic_dom_sf"/>
</dbReference>
<evidence type="ECO:0000313" key="7">
    <source>
        <dbReference type="EMBL" id="CAH1392106.1"/>
    </source>
</evidence>
<dbReference type="InterPro" id="IPR003607">
    <property type="entry name" value="HD/PDEase_dom"/>
</dbReference>
<keyword evidence="2" id="KW-0378">Hydrolase</keyword>
<feature type="binding site" evidence="5">
    <location>
        <position position="80"/>
    </location>
    <ligand>
        <name>Zn(2+)</name>
        <dbReference type="ChEBI" id="CHEBI:29105"/>
        <label>1</label>
    </ligand>
</feature>
<dbReference type="GO" id="GO:0046872">
    <property type="term" value="F:metal ion binding"/>
    <property type="evidence" value="ECO:0007669"/>
    <property type="project" value="UniProtKB-KW"/>
</dbReference>
<evidence type="ECO:0000256" key="2">
    <source>
        <dbReference type="ARBA" id="ARBA00022801"/>
    </source>
</evidence>
<dbReference type="PANTHER" id="PTHR11347">
    <property type="entry name" value="CYCLIC NUCLEOTIDE PHOSPHODIESTERASE"/>
    <property type="match status" value="1"/>
</dbReference>
<dbReference type="SMART" id="SM00471">
    <property type="entry name" value="HDc"/>
    <property type="match status" value="1"/>
</dbReference>
<feature type="binding site" evidence="5">
    <location>
        <position position="80"/>
    </location>
    <ligand>
        <name>Zn(2+)</name>
        <dbReference type="ChEBI" id="CHEBI:29105"/>
        <label>2</label>
    </ligand>
</feature>
<dbReference type="InterPro" id="IPR002073">
    <property type="entry name" value="PDEase_catalytic_dom"/>
</dbReference>
<feature type="binding site" evidence="5">
    <location>
        <position position="79"/>
    </location>
    <ligand>
        <name>Zn(2+)</name>
        <dbReference type="ChEBI" id="CHEBI:29105"/>
        <label>1</label>
    </ligand>
</feature>
<gene>
    <name evidence="7" type="ORF">NEZAVI_LOCUS2989</name>
</gene>
<sequence length="297" mass="34717">MYTLYIFRDVFQVRKNDIKTTDKLLNFILKTKHGYRNLPYHNFEHAFIFCHCVYIITGLNYDIFSDLERKALIIAALCHDIDHRGTTNKFIQDTGHQLTKLYHDSFLENHHASMCRMLVQDCGIFSDLSSNDYETVIKIINLAILSTDLSLHFSARYKMVDILMNNSFSPKNKAHKDLLIAILMTACDLCGQCKSFRVTERLCRNLYKEFYAEADLGIKFGIPPVYVMNKMYNQDVPKYQVQFNSEVCVPCYYILSAILENTKELHKRCCDICEIWDRISSSGSSWNVFTEEYIYPT</sequence>
<dbReference type="PROSITE" id="PS00126">
    <property type="entry name" value="PDEASE_I_1"/>
    <property type="match status" value="1"/>
</dbReference>
<dbReference type="OrthoDB" id="6630423at2759"/>
<evidence type="ECO:0000256" key="5">
    <source>
        <dbReference type="PIRSR" id="PIRSR623088-3"/>
    </source>
</evidence>
<dbReference type="Gene3D" id="1.10.1300.10">
    <property type="entry name" value="3'5'-cyclic nucleotide phosphodiesterase, catalytic domain"/>
    <property type="match status" value="1"/>
</dbReference>
<dbReference type="CDD" id="cd00077">
    <property type="entry name" value="HDc"/>
    <property type="match status" value="1"/>
</dbReference>
<reference evidence="7" key="1">
    <citation type="submission" date="2022-01" db="EMBL/GenBank/DDBJ databases">
        <authorList>
            <person name="King R."/>
        </authorList>
    </citation>
    <scope>NUCLEOTIDE SEQUENCE</scope>
</reference>
<dbReference type="Proteomes" id="UP001152798">
    <property type="component" value="Chromosome 1"/>
</dbReference>
<dbReference type="EMBL" id="OV725077">
    <property type="protein sequence ID" value="CAH1392106.1"/>
    <property type="molecule type" value="Genomic_DNA"/>
</dbReference>
<evidence type="ECO:0000256" key="1">
    <source>
        <dbReference type="ARBA" id="ARBA00022723"/>
    </source>
</evidence>
<dbReference type="GO" id="GO:0004114">
    <property type="term" value="F:3',5'-cyclic-nucleotide phosphodiesterase activity"/>
    <property type="evidence" value="ECO:0007669"/>
    <property type="project" value="InterPro"/>
</dbReference>
<feature type="binding site" evidence="5">
    <location>
        <position position="45"/>
    </location>
    <ligand>
        <name>Zn(2+)</name>
        <dbReference type="ChEBI" id="CHEBI:29105"/>
        <label>1</label>
    </ligand>
</feature>
<dbReference type="GO" id="GO:0007165">
    <property type="term" value="P:signal transduction"/>
    <property type="evidence" value="ECO:0007669"/>
    <property type="project" value="InterPro"/>
</dbReference>
<proteinExistence type="predicted"/>
<dbReference type="SUPFAM" id="SSF109604">
    <property type="entry name" value="HD-domain/PDEase-like"/>
    <property type="match status" value="1"/>
</dbReference>
<evidence type="ECO:0000256" key="3">
    <source>
        <dbReference type="PIRSR" id="PIRSR623088-1"/>
    </source>
</evidence>
<protein>
    <recommendedName>
        <fullName evidence="6">PDEase domain-containing protein</fullName>
    </recommendedName>
</protein>
<evidence type="ECO:0000313" key="8">
    <source>
        <dbReference type="Proteomes" id="UP001152798"/>
    </source>
</evidence>
<dbReference type="PRINTS" id="PR00387">
    <property type="entry name" value="PDIESTERASE1"/>
</dbReference>
<keyword evidence="1 5" id="KW-0479">Metal-binding</keyword>
<feature type="active site" description="Proton donor" evidence="3">
    <location>
        <position position="41"/>
    </location>
</feature>
<feature type="binding site" evidence="5">
    <location>
        <position position="188"/>
    </location>
    <ligand>
        <name>Zn(2+)</name>
        <dbReference type="ChEBI" id="CHEBI:29105"/>
        <label>1</label>
    </ligand>
</feature>
<feature type="binding site" evidence="4">
    <location>
        <position position="240"/>
    </location>
    <ligand>
        <name>AMP</name>
        <dbReference type="ChEBI" id="CHEBI:456215"/>
    </ligand>
</feature>
<dbReference type="Pfam" id="PF00233">
    <property type="entry name" value="PDEase_I"/>
    <property type="match status" value="1"/>
</dbReference>
<feature type="binding site" evidence="4">
    <location>
        <position position="188"/>
    </location>
    <ligand>
        <name>AMP</name>
        <dbReference type="ChEBI" id="CHEBI:456215"/>
    </ligand>
</feature>
<keyword evidence="8" id="KW-1185">Reference proteome</keyword>
<accession>A0A9P0EE23</accession>
<dbReference type="AlphaFoldDB" id="A0A9P0EE23"/>
<feature type="binding site" evidence="4">
    <location>
        <position position="80"/>
    </location>
    <ligand>
        <name>AMP</name>
        <dbReference type="ChEBI" id="CHEBI:456215"/>
    </ligand>
</feature>